<sequence>MDQLLHIGAACAESNPHQRLHMAEAVRRIMEIKFECGQQSTSLADSFVGKMALGFISQAAGALGKNTNIKIWGLEGIGGRHDRKTTINLVEGSDINSAATTDSINQKGNKMEGGEWGEIQILGRPLDTKCYSIKGEIPQAVSELMPTKGNHHEYGE</sequence>
<dbReference type="Proteomes" id="UP000289340">
    <property type="component" value="Chromosome 19"/>
</dbReference>
<evidence type="ECO:0000313" key="1">
    <source>
        <dbReference type="EMBL" id="RZB46304.1"/>
    </source>
</evidence>
<comment type="caution">
    <text evidence="1">The sequence shown here is derived from an EMBL/GenBank/DDBJ whole genome shotgun (WGS) entry which is preliminary data.</text>
</comment>
<dbReference type="AlphaFoldDB" id="A0A445FBT9"/>
<name>A0A445FBT9_GLYSO</name>
<evidence type="ECO:0000313" key="2">
    <source>
        <dbReference type="Proteomes" id="UP000289340"/>
    </source>
</evidence>
<proteinExistence type="predicted"/>
<organism evidence="1 2">
    <name type="scientific">Glycine soja</name>
    <name type="common">Wild soybean</name>
    <dbReference type="NCBI Taxonomy" id="3848"/>
    <lineage>
        <taxon>Eukaryota</taxon>
        <taxon>Viridiplantae</taxon>
        <taxon>Streptophyta</taxon>
        <taxon>Embryophyta</taxon>
        <taxon>Tracheophyta</taxon>
        <taxon>Spermatophyta</taxon>
        <taxon>Magnoliopsida</taxon>
        <taxon>eudicotyledons</taxon>
        <taxon>Gunneridae</taxon>
        <taxon>Pentapetalae</taxon>
        <taxon>rosids</taxon>
        <taxon>fabids</taxon>
        <taxon>Fabales</taxon>
        <taxon>Fabaceae</taxon>
        <taxon>Papilionoideae</taxon>
        <taxon>50 kb inversion clade</taxon>
        <taxon>NPAAA clade</taxon>
        <taxon>indigoferoid/millettioid clade</taxon>
        <taxon>Phaseoleae</taxon>
        <taxon>Glycine</taxon>
        <taxon>Glycine subgen. Soja</taxon>
    </lineage>
</organism>
<gene>
    <name evidence="1" type="ORF">D0Y65_050361</name>
</gene>
<dbReference type="EMBL" id="QZWG01000019">
    <property type="protein sequence ID" value="RZB46304.1"/>
    <property type="molecule type" value="Genomic_DNA"/>
</dbReference>
<keyword evidence="2" id="KW-1185">Reference proteome</keyword>
<accession>A0A445FBT9</accession>
<protein>
    <submittedName>
        <fullName evidence="1">Uncharacterized protein</fullName>
    </submittedName>
</protein>
<reference evidence="1 2" key="1">
    <citation type="submission" date="2018-09" db="EMBL/GenBank/DDBJ databases">
        <title>A high-quality reference genome of wild soybean provides a powerful tool to mine soybean genomes.</title>
        <authorList>
            <person name="Xie M."/>
            <person name="Chung C.Y.L."/>
            <person name="Li M.-W."/>
            <person name="Wong F.-L."/>
            <person name="Chan T.-F."/>
            <person name="Lam H.-M."/>
        </authorList>
    </citation>
    <scope>NUCLEOTIDE SEQUENCE [LARGE SCALE GENOMIC DNA]</scope>
    <source>
        <strain evidence="2">cv. W05</strain>
        <tissue evidence="1">Hypocotyl of etiolated seedlings</tissue>
    </source>
</reference>